<evidence type="ECO:0000313" key="1">
    <source>
        <dbReference type="EMBL" id="SKB37377.1"/>
    </source>
</evidence>
<keyword evidence="3" id="KW-1185">Reference proteome</keyword>
<proteinExistence type="predicted"/>
<dbReference type="EMBL" id="UAVR01000006">
    <property type="protein sequence ID" value="SQA88016.1"/>
    <property type="molecule type" value="Genomic_DNA"/>
</dbReference>
<gene>
    <name evidence="2" type="ORF">NCTC11212_00888</name>
    <name evidence="1" type="ORF">SAMN05421800_101235</name>
</gene>
<reference evidence="2 4" key="2">
    <citation type="submission" date="2018-06" db="EMBL/GenBank/DDBJ databases">
        <authorList>
            <consortium name="Pathogen Informatics"/>
            <person name="Doyle S."/>
        </authorList>
    </citation>
    <scope>NUCLEOTIDE SEQUENCE [LARGE SCALE GENOMIC DNA]</scope>
    <source>
        <strain evidence="2 4">NCTC11212</strain>
    </source>
</reference>
<dbReference type="AlphaFoldDB" id="A0AAX2IIM5"/>
<name>A0AAX2IIM5_9FLAO</name>
<comment type="caution">
    <text evidence="2">The sequence shown here is derived from an EMBL/GenBank/DDBJ whole genome shotgun (WGS) entry which is preliminary data.</text>
</comment>
<evidence type="ECO:0000313" key="3">
    <source>
        <dbReference type="Proteomes" id="UP000190669"/>
    </source>
</evidence>
<evidence type="ECO:0000313" key="4">
    <source>
        <dbReference type="Proteomes" id="UP000251937"/>
    </source>
</evidence>
<evidence type="ECO:0000313" key="2">
    <source>
        <dbReference type="EMBL" id="SQA88016.1"/>
    </source>
</evidence>
<reference evidence="1 3" key="1">
    <citation type="submission" date="2017-02" db="EMBL/GenBank/DDBJ databases">
        <authorList>
            <person name="Varghese N."/>
            <person name="Submissions S."/>
        </authorList>
    </citation>
    <scope>NUCLEOTIDE SEQUENCE [LARGE SCALE GENOMIC DNA]</scope>
    <source>
        <strain evidence="1 3">DSM 16775</strain>
    </source>
</reference>
<dbReference type="EMBL" id="FUZE01000001">
    <property type="protein sequence ID" value="SKB37377.1"/>
    <property type="molecule type" value="Genomic_DNA"/>
</dbReference>
<dbReference type="RefSeq" id="WP_079463506.1">
    <property type="nucleotide sequence ID" value="NZ_CP033934.1"/>
</dbReference>
<dbReference type="KEGG" id="cbp:EB354_19615"/>
<dbReference type="Proteomes" id="UP000251937">
    <property type="component" value="Unassembled WGS sequence"/>
</dbReference>
<accession>A0AAX2IIM5</accession>
<protein>
    <submittedName>
        <fullName evidence="2">Uncharacterized protein</fullName>
    </submittedName>
</protein>
<dbReference type="Proteomes" id="UP000190669">
    <property type="component" value="Unassembled WGS sequence"/>
</dbReference>
<organism evidence="2 4">
    <name type="scientific">Chryseobacterium balustinum</name>
    <dbReference type="NCBI Taxonomy" id="246"/>
    <lineage>
        <taxon>Bacteria</taxon>
        <taxon>Pseudomonadati</taxon>
        <taxon>Bacteroidota</taxon>
        <taxon>Flavobacteriia</taxon>
        <taxon>Flavobacteriales</taxon>
        <taxon>Weeksellaceae</taxon>
        <taxon>Chryseobacterium group</taxon>
        <taxon>Chryseobacterium</taxon>
    </lineage>
</organism>
<sequence length="259" mass="31046">MKIKSFLSLILFFVSITLYCQLSLQVEELKYDAFTPYVPKNDFVDDIEFKYRGHIFEISIFNNSEKPISLPLDTLSYVLPYAENTKLYYKGEDFIRDPDLFNVLGVYPFLYQKNKFIDKEFDMSHHLEILPKTNQTEIDKLKTERLIKIKEWKEKNKLGSDLHSIYNWYILKSMITIAPKTTIKYKIYFNPFLKRQDLFDYHEFYWRLNPDIPYKATFKLILNKNLYKYLSKGDKKKYVNLFIGVITSESMNISTNPKK</sequence>